<dbReference type="Proteomes" id="UP000598775">
    <property type="component" value="Unassembled WGS sequence"/>
</dbReference>
<dbReference type="EMBL" id="BMGP01000004">
    <property type="protein sequence ID" value="GGF31007.1"/>
    <property type="molecule type" value="Genomic_DNA"/>
</dbReference>
<keyword evidence="2" id="KW-1133">Transmembrane helix</keyword>
<evidence type="ECO:0000313" key="3">
    <source>
        <dbReference type="EMBL" id="GGF31007.1"/>
    </source>
</evidence>
<comment type="caution">
    <text evidence="3">The sequence shown here is derived from an EMBL/GenBank/DDBJ whole genome shotgun (WGS) entry which is preliminary data.</text>
</comment>
<keyword evidence="4" id="KW-1185">Reference proteome</keyword>
<evidence type="ECO:0000313" key="4">
    <source>
        <dbReference type="Proteomes" id="UP000598775"/>
    </source>
</evidence>
<protein>
    <recommendedName>
        <fullName evidence="5">Gram-positive cocci surface proteins LPxTG domain-containing protein</fullName>
    </recommendedName>
</protein>
<evidence type="ECO:0008006" key="5">
    <source>
        <dbReference type="Google" id="ProtNLM"/>
    </source>
</evidence>
<gene>
    <name evidence="3" type="ORF">GCM10011399_25280</name>
</gene>
<feature type="region of interest" description="Disordered" evidence="1">
    <location>
        <begin position="378"/>
        <end position="409"/>
    </location>
</feature>
<organism evidence="3 4">
    <name type="scientific">Subtercola lobariae</name>
    <dbReference type="NCBI Taxonomy" id="1588641"/>
    <lineage>
        <taxon>Bacteria</taxon>
        <taxon>Bacillati</taxon>
        <taxon>Actinomycetota</taxon>
        <taxon>Actinomycetes</taxon>
        <taxon>Micrococcales</taxon>
        <taxon>Microbacteriaceae</taxon>
        <taxon>Subtercola</taxon>
    </lineage>
</organism>
<feature type="compositionally biased region" description="Low complexity" evidence="1">
    <location>
        <begin position="392"/>
        <end position="409"/>
    </location>
</feature>
<reference evidence="3 4" key="1">
    <citation type="journal article" date="2014" name="Int. J. Syst. Evol. Microbiol.">
        <title>Complete genome sequence of Corynebacterium casei LMG S-19264T (=DSM 44701T), isolated from a smear-ripened cheese.</title>
        <authorList>
            <consortium name="US DOE Joint Genome Institute (JGI-PGF)"/>
            <person name="Walter F."/>
            <person name="Albersmeier A."/>
            <person name="Kalinowski J."/>
            <person name="Ruckert C."/>
        </authorList>
    </citation>
    <scope>NUCLEOTIDE SEQUENCE [LARGE SCALE GENOMIC DNA]</scope>
    <source>
        <strain evidence="3 4">CGMCC 1.12976</strain>
    </source>
</reference>
<sequence length="444" mass="44568">MRERSLSLRAHSAEWMPAQSPPSRLSRRVGKRLAVFGAAAAIAVVPALALAPAAFAADPFAVTTPSNGDTGVPFDGVPNRVDFAGTGLANGDYVQILFTGLSGPDQPAVYGDTDVDDAGNWSTTADFADLTPGQKQIVATVDEMAADGTTVVDSEVVTFTLQTAAVPLAPFAVTSPAVGSTVDTATPTFEGTGAPGLTVEIQYTGRAGHNDTAGKGIIKADGTFSIATDFSDYEPGGGTVATDAVRVLVYQTDAEGNELPGETRQAVTFYFSTPPVPLIPLSLTLAPTSETVSASSATGAALSATGFSPAEELTLTVTDPSGAPVTLGGTRPDQIFAAETDGSYADSLLLPSGAAAGDYTVTLTGVRTERTATATLTVTADPTPTPTPTPTTPAAAGGSSSGSGSSTTQLASTGLDGVGIGGLAGAFLLVGGSLFLLRRRSAKS</sequence>
<keyword evidence="2" id="KW-0472">Membrane</keyword>
<dbReference type="AlphaFoldDB" id="A0A917B870"/>
<feature type="transmembrane region" description="Helical" evidence="2">
    <location>
        <begin position="417"/>
        <end position="437"/>
    </location>
</feature>
<evidence type="ECO:0000256" key="2">
    <source>
        <dbReference type="SAM" id="Phobius"/>
    </source>
</evidence>
<proteinExistence type="predicted"/>
<dbReference type="RefSeq" id="WP_188678819.1">
    <property type="nucleotide sequence ID" value="NZ_BMGP01000004.1"/>
</dbReference>
<accession>A0A917B870</accession>
<evidence type="ECO:0000256" key="1">
    <source>
        <dbReference type="SAM" id="MobiDB-lite"/>
    </source>
</evidence>
<keyword evidence="2" id="KW-0812">Transmembrane</keyword>
<name>A0A917B870_9MICO</name>